<sequence>MKKCICGRDLRFRYIVTPSGILPNTENAKAVINVMCPHDSHTVRAFLGITSYFICYIPGYARVSAPIERLELKGAGFVWTEDYEVTLKRRWIDLPILIYPDFAKHIQLFVDSSILAAGGTLPQAMDGRDRALFTRASCWLYSKNKQDPQGGGTSAFECWGIATRKVWCYLDRQGFDLFTDPKELTWVFNENNRTTNAKLALWTMGLSQLGFKVFHKTGPLMGYVDGLSRLHSTSIAALAMTDLLYDDDDEEEGMDLEDNRNLDGGRQVQVREQTLLMSDILNDADLNDYGSVQVNNGRPTNEGGSGVVLAPGRLEVREHESVIDASDSAPDGEHYYPATVDTHSVHLSARSVPGRVRAGPARPTLEPVLPLTFIEAILHYCHADLLWSHLGTTKTIDTVHRHDWKRDVTEDVRACSVCVKVGYRPWKNGGMQRITVMDLSRPFSLMVVDVIGHLVTITRESKYIVVFADYFTRWVEAFPVKRLDTMTFVIFMVDEVVSRHGVPERLLSERGPNFISNLAMSFYPMLGIWCGLPPPNARMLRMFVGETQEDWDMYLPRVLFTYRTSDHEALRDSSFFSLYGRDPIVPLDLAFSNMSNTWKSNEVAASTRKLFLSMRTPDAWLIVNSLSLRVVTLDGLRSLRKATLSGSTNNLELDVRKAKKLAFGWHGSYRVAGPIGENAYGMAIPSHPDQIVTVIVNRMKTYPGRMSRPFSHETSDGADLYVELRETSRQLILLKRIVIGGEETAFTGVSNSVVNVLAKRKLNGVDPYLVLTASYEVCWRPTTTLLPTYKVLIDEFEDEECRASQWPELRRSARLVDANPAVDEDELLF</sequence>
<dbReference type="Gene3D" id="3.30.70.270">
    <property type="match status" value="1"/>
</dbReference>
<proteinExistence type="predicted"/>
<dbReference type="InterPro" id="IPR050951">
    <property type="entry name" value="Retrovirus_Pol_polyprotein"/>
</dbReference>
<keyword evidence="3" id="KW-1185">Reference proteome</keyword>
<accession>A0A225WNU9</accession>
<dbReference type="SUPFAM" id="SSF56672">
    <property type="entry name" value="DNA/RNA polymerases"/>
    <property type="match status" value="1"/>
</dbReference>
<dbReference type="PANTHER" id="PTHR37984:SF5">
    <property type="entry name" value="PROTEIN NYNRIN-LIKE"/>
    <property type="match status" value="1"/>
</dbReference>
<dbReference type="PROSITE" id="PS50994">
    <property type="entry name" value="INTEGRASE"/>
    <property type="match status" value="1"/>
</dbReference>
<evidence type="ECO:0000259" key="1">
    <source>
        <dbReference type="PROSITE" id="PS50994"/>
    </source>
</evidence>
<dbReference type="InterPro" id="IPR043502">
    <property type="entry name" value="DNA/RNA_pol_sf"/>
</dbReference>
<dbReference type="AlphaFoldDB" id="A0A225WNU9"/>
<reference evidence="3" key="1">
    <citation type="submission" date="2017-03" db="EMBL/GenBank/DDBJ databases">
        <title>Phytopthora megakarya and P. palmivora, two closely related causual agents of cacao black pod achieved similar genome size and gene model numbers by different mechanisms.</title>
        <authorList>
            <person name="Ali S."/>
            <person name="Shao J."/>
            <person name="Larry D.J."/>
            <person name="Kronmiller B."/>
            <person name="Shen D."/>
            <person name="Strem M.D."/>
            <person name="Melnick R.L."/>
            <person name="Guiltinan M.J."/>
            <person name="Tyler B.M."/>
            <person name="Meinhardt L.W."/>
            <person name="Bailey B.A."/>
        </authorList>
    </citation>
    <scope>NUCLEOTIDE SEQUENCE [LARGE SCALE GENOMIC DNA]</scope>
    <source>
        <strain evidence="3">zdho120</strain>
    </source>
</reference>
<dbReference type="GO" id="GO:0003676">
    <property type="term" value="F:nucleic acid binding"/>
    <property type="evidence" value="ECO:0007669"/>
    <property type="project" value="InterPro"/>
</dbReference>
<dbReference type="OrthoDB" id="116078at2759"/>
<dbReference type="STRING" id="4795.A0A225WNU9"/>
<comment type="caution">
    <text evidence="2">The sequence shown here is derived from an EMBL/GenBank/DDBJ whole genome shotgun (WGS) entry which is preliminary data.</text>
</comment>
<feature type="domain" description="Integrase catalytic" evidence="1">
    <location>
        <begin position="438"/>
        <end position="528"/>
    </location>
</feature>
<evidence type="ECO:0000313" key="3">
    <source>
        <dbReference type="Proteomes" id="UP000198211"/>
    </source>
</evidence>
<dbReference type="Gene3D" id="3.30.420.10">
    <property type="entry name" value="Ribonuclease H-like superfamily/Ribonuclease H"/>
    <property type="match status" value="1"/>
</dbReference>
<dbReference type="EMBL" id="NBNE01000461">
    <property type="protein sequence ID" value="OWZ19286.1"/>
    <property type="molecule type" value="Genomic_DNA"/>
</dbReference>
<dbReference type="InterPro" id="IPR001584">
    <property type="entry name" value="Integrase_cat-core"/>
</dbReference>
<dbReference type="PANTHER" id="PTHR37984">
    <property type="entry name" value="PROTEIN CBG26694"/>
    <property type="match status" value="1"/>
</dbReference>
<dbReference type="InterPro" id="IPR043128">
    <property type="entry name" value="Rev_trsase/Diguanyl_cyclase"/>
</dbReference>
<dbReference type="GO" id="GO:0015074">
    <property type="term" value="P:DNA integration"/>
    <property type="evidence" value="ECO:0007669"/>
    <property type="project" value="InterPro"/>
</dbReference>
<evidence type="ECO:0000313" key="2">
    <source>
        <dbReference type="EMBL" id="OWZ19286.1"/>
    </source>
</evidence>
<organism evidence="2 3">
    <name type="scientific">Phytophthora megakarya</name>
    <dbReference type="NCBI Taxonomy" id="4795"/>
    <lineage>
        <taxon>Eukaryota</taxon>
        <taxon>Sar</taxon>
        <taxon>Stramenopiles</taxon>
        <taxon>Oomycota</taxon>
        <taxon>Peronosporomycetes</taxon>
        <taxon>Peronosporales</taxon>
        <taxon>Peronosporaceae</taxon>
        <taxon>Phytophthora</taxon>
    </lineage>
</organism>
<dbReference type="InterPro" id="IPR012337">
    <property type="entry name" value="RNaseH-like_sf"/>
</dbReference>
<gene>
    <name evidence="2" type="ORF">PHMEG_0006486</name>
</gene>
<name>A0A225WNU9_9STRA</name>
<dbReference type="SUPFAM" id="SSF53098">
    <property type="entry name" value="Ribonuclease H-like"/>
    <property type="match status" value="1"/>
</dbReference>
<dbReference type="Proteomes" id="UP000198211">
    <property type="component" value="Unassembled WGS sequence"/>
</dbReference>
<dbReference type="InterPro" id="IPR036397">
    <property type="entry name" value="RNaseH_sf"/>
</dbReference>
<protein>
    <recommendedName>
        <fullName evidence="1">Integrase catalytic domain-containing protein</fullName>
    </recommendedName>
</protein>